<comment type="caution">
    <text evidence="2">The sequence shown here is derived from an EMBL/GenBank/DDBJ whole genome shotgun (WGS) entry which is preliminary data.</text>
</comment>
<sequence length="94" mass="10093">KKVEEKQTSDDQVADTTVKHFTAMGPVLPAHSNGHMHGSTNEVETIEGGRETSPDYHASLDDTVAEPTTDQSSIAALASLYLGSWIPKTTDSHD</sequence>
<reference evidence="2" key="1">
    <citation type="submission" date="2023-10" db="EMBL/GenBank/DDBJ databases">
        <title>Genome assembly of Pristionchus species.</title>
        <authorList>
            <person name="Yoshida K."/>
            <person name="Sommer R.J."/>
        </authorList>
    </citation>
    <scope>NUCLEOTIDE SEQUENCE</scope>
    <source>
        <strain evidence="2">RS0144</strain>
    </source>
</reference>
<feature type="compositionally biased region" description="Basic and acidic residues" evidence="1">
    <location>
        <begin position="47"/>
        <end position="60"/>
    </location>
</feature>
<organism evidence="2 3">
    <name type="scientific">Pristionchus entomophagus</name>
    <dbReference type="NCBI Taxonomy" id="358040"/>
    <lineage>
        <taxon>Eukaryota</taxon>
        <taxon>Metazoa</taxon>
        <taxon>Ecdysozoa</taxon>
        <taxon>Nematoda</taxon>
        <taxon>Chromadorea</taxon>
        <taxon>Rhabditida</taxon>
        <taxon>Rhabditina</taxon>
        <taxon>Diplogasteromorpha</taxon>
        <taxon>Diplogasteroidea</taxon>
        <taxon>Neodiplogasteridae</taxon>
        <taxon>Pristionchus</taxon>
    </lineage>
</organism>
<dbReference type="AlphaFoldDB" id="A0AAV5S7C3"/>
<name>A0AAV5S7C3_9BILA</name>
<evidence type="ECO:0000313" key="3">
    <source>
        <dbReference type="Proteomes" id="UP001432027"/>
    </source>
</evidence>
<feature type="non-terminal residue" evidence="2">
    <location>
        <position position="1"/>
    </location>
</feature>
<proteinExistence type="predicted"/>
<accession>A0AAV5S7C3</accession>
<evidence type="ECO:0000256" key="1">
    <source>
        <dbReference type="SAM" id="MobiDB-lite"/>
    </source>
</evidence>
<evidence type="ECO:0000313" key="2">
    <source>
        <dbReference type="EMBL" id="GMS78335.1"/>
    </source>
</evidence>
<protein>
    <submittedName>
        <fullName evidence="2">Uncharacterized protein</fullName>
    </submittedName>
</protein>
<dbReference type="Proteomes" id="UP001432027">
    <property type="component" value="Unassembled WGS sequence"/>
</dbReference>
<gene>
    <name evidence="2" type="ORF">PENTCL1PPCAC_510</name>
</gene>
<feature type="non-terminal residue" evidence="2">
    <location>
        <position position="94"/>
    </location>
</feature>
<feature type="region of interest" description="Disordered" evidence="1">
    <location>
        <begin position="25"/>
        <end position="60"/>
    </location>
</feature>
<dbReference type="EMBL" id="BTSX01000001">
    <property type="protein sequence ID" value="GMS78335.1"/>
    <property type="molecule type" value="Genomic_DNA"/>
</dbReference>
<keyword evidence="3" id="KW-1185">Reference proteome</keyword>